<keyword evidence="6 9" id="KW-0769">Symport</keyword>
<comment type="similarity">
    <text evidence="2 9">Belongs to the alanine or glycine:cation symporter (AGCS) (TC 2.A.25) family.</text>
</comment>
<feature type="transmembrane region" description="Helical" evidence="9">
    <location>
        <begin position="140"/>
        <end position="159"/>
    </location>
</feature>
<evidence type="ECO:0000313" key="11">
    <source>
        <dbReference type="Proteomes" id="UP000627538"/>
    </source>
</evidence>
<organism evidence="10 11">
    <name type="scientific">Nanchangia anserum</name>
    <dbReference type="NCBI Taxonomy" id="2692125"/>
    <lineage>
        <taxon>Bacteria</taxon>
        <taxon>Bacillati</taxon>
        <taxon>Actinomycetota</taxon>
        <taxon>Actinomycetes</taxon>
        <taxon>Actinomycetales</taxon>
        <taxon>Actinomycetaceae</taxon>
        <taxon>Nanchangia</taxon>
    </lineage>
</organism>
<evidence type="ECO:0000256" key="5">
    <source>
        <dbReference type="ARBA" id="ARBA00022692"/>
    </source>
</evidence>
<evidence type="ECO:0000313" key="10">
    <source>
        <dbReference type="EMBL" id="MBD3688904.1"/>
    </source>
</evidence>
<dbReference type="Gene3D" id="1.20.1740.10">
    <property type="entry name" value="Amino acid/polyamine transporter I"/>
    <property type="match status" value="1"/>
</dbReference>
<name>A0A8I0G850_9ACTO</name>
<dbReference type="NCBIfam" id="TIGR00835">
    <property type="entry name" value="agcS"/>
    <property type="match status" value="1"/>
</dbReference>
<evidence type="ECO:0000256" key="2">
    <source>
        <dbReference type="ARBA" id="ARBA00009261"/>
    </source>
</evidence>
<dbReference type="PANTHER" id="PTHR30330:SF1">
    <property type="entry name" value="AMINO-ACID CARRIER PROTEIN ALST"/>
    <property type="match status" value="1"/>
</dbReference>
<feature type="transmembrane region" description="Helical" evidence="9">
    <location>
        <begin position="390"/>
        <end position="407"/>
    </location>
</feature>
<evidence type="ECO:0000256" key="7">
    <source>
        <dbReference type="ARBA" id="ARBA00022989"/>
    </source>
</evidence>
<reference evidence="10 11" key="1">
    <citation type="submission" date="2020-08" db="EMBL/GenBank/DDBJ databases">
        <title>Winkia gen. nov., sp. nov., isolated from faeces of the Anser albifrons in China.</title>
        <authorList>
            <person name="Liu Q."/>
        </authorList>
    </citation>
    <scope>NUCLEOTIDE SEQUENCE [LARGE SCALE GENOMIC DNA]</scope>
    <source>
        <strain evidence="10 11">C62</strain>
    </source>
</reference>
<feature type="transmembrane region" description="Helical" evidence="9">
    <location>
        <begin position="304"/>
        <end position="326"/>
    </location>
</feature>
<evidence type="ECO:0000256" key="1">
    <source>
        <dbReference type="ARBA" id="ARBA00004651"/>
    </source>
</evidence>
<keyword evidence="4 9" id="KW-1003">Cell membrane</keyword>
<keyword evidence="7 9" id="KW-1133">Transmembrane helix</keyword>
<accession>A0A8I0G850</accession>
<dbReference type="Pfam" id="PF01235">
    <property type="entry name" value="Na_Ala_symp"/>
    <property type="match status" value="1"/>
</dbReference>
<keyword evidence="11" id="KW-1185">Reference proteome</keyword>
<evidence type="ECO:0000256" key="4">
    <source>
        <dbReference type="ARBA" id="ARBA00022475"/>
    </source>
</evidence>
<dbReference type="RefSeq" id="WP_191070996.1">
    <property type="nucleotide sequence ID" value="NZ_CP060506.1"/>
</dbReference>
<feature type="transmembrane region" description="Helical" evidence="9">
    <location>
        <begin position="419"/>
        <end position="439"/>
    </location>
</feature>
<feature type="transmembrane region" description="Helical" evidence="9">
    <location>
        <begin position="179"/>
        <end position="197"/>
    </location>
</feature>
<proteinExistence type="inferred from homology"/>
<feature type="transmembrane region" description="Helical" evidence="9">
    <location>
        <begin position="243"/>
        <end position="263"/>
    </location>
</feature>
<feature type="transmembrane region" description="Helical" evidence="9">
    <location>
        <begin position="209"/>
        <end position="231"/>
    </location>
</feature>
<comment type="subcellular location">
    <subcellularLocation>
        <location evidence="1 9">Cell membrane</location>
        <topology evidence="1 9">Multi-pass membrane protein</topology>
    </subcellularLocation>
</comment>
<dbReference type="GO" id="GO:0005283">
    <property type="term" value="F:amino acid:sodium symporter activity"/>
    <property type="evidence" value="ECO:0007669"/>
    <property type="project" value="InterPro"/>
</dbReference>
<keyword evidence="3 9" id="KW-0813">Transport</keyword>
<dbReference type="GO" id="GO:0005886">
    <property type="term" value="C:plasma membrane"/>
    <property type="evidence" value="ECO:0007669"/>
    <property type="project" value="UniProtKB-SubCell"/>
</dbReference>
<evidence type="ECO:0000256" key="8">
    <source>
        <dbReference type="ARBA" id="ARBA00023136"/>
    </source>
</evidence>
<keyword evidence="5 9" id="KW-0812">Transmembrane</keyword>
<comment type="caution">
    <text evidence="10">The sequence shown here is derived from an EMBL/GenBank/DDBJ whole genome shotgun (WGS) entry which is preliminary data.</text>
</comment>
<dbReference type="FunFam" id="1.20.1740.10:FF:000004">
    <property type="entry name" value="Sodium:alanine symporter family protein"/>
    <property type="match status" value="1"/>
</dbReference>
<feature type="transmembrane region" description="Helical" evidence="9">
    <location>
        <begin position="19"/>
        <end position="38"/>
    </location>
</feature>
<dbReference type="AlphaFoldDB" id="A0A8I0G850"/>
<sequence>MSAFTDAVAAIEGFISTNILIYILVGLGLVFTIATRGVQLRHLGTALRLMVHSRRGSGESLSSFQAFTVGLASRVGTGNIAGVALALIVGGPGALLWMWIVALLGMATSFMESTLAQVFKVRWGDRIYRGGPAYYIERGLGSRTWGVIFAVLLVFSYGLIFPMVQSNTIAVQFHSAMGLSPWATAVILVLISVPIMLKGLRVVARVTELIVPFMAIIYLAIAVVIIAVNITELPGVLSEVFRGAFGLDSALSGTAGGVFATILNGAKRGLFSNEAGQGSMPNGAATAEVAHPVQQGLIQALGTFVDTILVCSATGFMILLAGPTVYRPGQELDDSLLAQSALTYHLDYGTGWTIGFMTLIVFLFAYSSTLGYSVFAEINIDYLGGGKRSTVGLHVLMIVAVGLGALAKIELAWTLADLALALMTIVNMCALFLLMRYGVGALRDYDRQRRAGIAQPIFVSARVGYARDVPDSVWTEEHAEVSRRLNATR</sequence>
<keyword evidence="8 9" id="KW-0472">Membrane</keyword>
<dbReference type="EMBL" id="JACRUO010000001">
    <property type="protein sequence ID" value="MBD3688904.1"/>
    <property type="molecule type" value="Genomic_DNA"/>
</dbReference>
<dbReference type="PANTHER" id="PTHR30330">
    <property type="entry name" value="AGSS FAMILY TRANSPORTER, SODIUM-ALANINE"/>
    <property type="match status" value="1"/>
</dbReference>
<feature type="transmembrane region" description="Helical" evidence="9">
    <location>
        <begin position="352"/>
        <end position="378"/>
    </location>
</feature>
<evidence type="ECO:0000256" key="9">
    <source>
        <dbReference type="RuleBase" id="RU363064"/>
    </source>
</evidence>
<dbReference type="InterPro" id="IPR001463">
    <property type="entry name" value="Na/Ala_symport"/>
</dbReference>
<evidence type="ECO:0000256" key="6">
    <source>
        <dbReference type="ARBA" id="ARBA00022847"/>
    </source>
</evidence>
<gene>
    <name evidence="10" type="ORF">H8R10_01455</name>
</gene>
<dbReference type="PRINTS" id="PR00175">
    <property type="entry name" value="NAALASMPORT"/>
</dbReference>
<dbReference type="Proteomes" id="UP000627538">
    <property type="component" value="Unassembled WGS sequence"/>
</dbReference>
<evidence type="ECO:0000256" key="3">
    <source>
        <dbReference type="ARBA" id="ARBA00022448"/>
    </source>
</evidence>
<protein>
    <submittedName>
        <fullName evidence="10">Alanine:cation symporter family protein</fullName>
    </submittedName>
</protein>